<evidence type="ECO:0000313" key="3">
    <source>
        <dbReference type="Proteomes" id="UP000191110"/>
    </source>
</evidence>
<dbReference type="AlphaFoldDB" id="A0A1T2L274"/>
<dbReference type="OrthoDB" id="9788660at2"/>
<keyword evidence="3" id="KW-1185">Reference proteome</keyword>
<dbReference type="Proteomes" id="UP000191110">
    <property type="component" value="Unassembled WGS sequence"/>
</dbReference>
<dbReference type="PANTHER" id="PTHR12843:SF5">
    <property type="entry name" value="EEF1A LYSINE METHYLTRANSFERASE 2"/>
    <property type="match status" value="1"/>
</dbReference>
<dbReference type="EMBL" id="MPRL01000057">
    <property type="protein sequence ID" value="OOZ39213.1"/>
    <property type="molecule type" value="Genomic_DNA"/>
</dbReference>
<gene>
    <name evidence="2" type="ORF">BOW53_12585</name>
</gene>
<accession>A0A1T2L274</accession>
<dbReference type="Gene3D" id="3.40.50.150">
    <property type="entry name" value="Vaccinia Virus protein VP39"/>
    <property type="match status" value="1"/>
</dbReference>
<dbReference type="PANTHER" id="PTHR12843">
    <property type="entry name" value="PROTEIN-LYSINE N-METHYLTRANSFERASE METTL10"/>
    <property type="match status" value="1"/>
</dbReference>
<feature type="domain" description="Methyltransferase" evidence="1">
    <location>
        <begin position="45"/>
        <end position="129"/>
    </location>
</feature>
<evidence type="ECO:0000259" key="1">
    <source>
        <dbReference type="Pfam" id="PF13649"/>
    </source>
</evidence>
<dbReference type="GO" id="GO:0008168">
    <property type="term" value="F:methyltransferase activity"/>
    <property type="evidence" value="ECO:0007669"/>
    <property type="project" value="UniProtKB-KW"/>
</dbReference>
<keyword evidence="2" id="KW-0489">Methyltransferase</keyword>
<name>A0A1T2L274_9GAMM</name>
<keyword evidence="2" id="KW-0808">Transferase</keyword>
<dbReference type="InterPro" id="IPR029063">
    <property type="entry name" value="SAM-dependent_MTases_sf"/>
</dbReference>
<dbReference type="Pfam" id="PF13649">
    <property type="entry name" value="Methyltransf_25"/>
    <property type="match status" value="1"/>
</dbReference>
<organism evidence="2 3">
    <name type="scientific">Solemya pervernicosa gill symbiont</name>
    <dbReference type="NCBI Taxonomy" id="642797"/>
    <lineage>
        <taxon>Bacteria</taxon>
        <taxon>Pseudomonadati</taxon>
        <taxon>Pseudomonadota</taxon>
        <taxon>Gammaproteobacteria</taxon>
        <taxon>sulfur-oxidizing symbionts</taxon>
    </lineage>
</organism>
<dbReference type="RefSeq" id="WP_078484435.1">
    <property type="nucleotide sequence ID" value="NZ_MPRL01000057.1"/>
</dbReference>
<dbReference type="SUPFAM" id="SSF53335">
    <property type="entry name" value="S-adenosyl-L-methionine-dependent methyltransferases"/>
    <property type="match status" value="1"/>
</dbReference>
<evidence type="ECO:0000313" key="2">
    <source>
        <dbReference type="EMBL" id="OOZ39213.1"/>
    </source>
</evidence>
<proteinExistence type="predicted"/>
<sequence>MNDKQAHWDRAYTRKGIDELSWYQRSPALSLQLIDACGVSADEAIIDVGGGASRLVDHLIERGYRNLSVLDISPEALRHARQRLGSRADQVEWLEADITAFEAPQHYRLWHDRAVFHFLTDPDDQARYRSVLERSLLAGGHLIVATFGLDGPERCSGLPIARYDVATLSEAIGDKFELLESLDEQHVRPAGGTQHFLYCRFQRL</sequence>
<dbReference type="InterPro" id="IPR041698">
    <property type="entry name" value="Methyltransf_25"/>
</dbReference>
<dbReference type="GO" id="GO:0032259">
    <property type="term" value="P:methylation"/>
    <property type="evidence" value="ECO:0007669"/>
    <property type="project" value="UniProtKB-KW"/>
</dbReference>
<protein>
    <submittedName>
        <fullName evidence="2">SAM-dependent methyltransferase</fullName>
    </submittedName>
</protein>
<comment type="caution">
    <text evidence="2">The sequence shown here is derived from an EMBL/GenBank/DDBJ whole genome shotgun (WGS) entry which is preliminary data.</text>
</comment>
<dbReference type="CDD" id="cd02440">
    <property type="entry name" value="AdoMet_MTases"/>
    <property type="match status" value="1"/>
</dbReference>
<reference evidence="2 3" key="1">
    <citation type="submission" date="2016-11" db="EMBL/GenBank/DDBJ databases">
        <title>Mixed transmission modes and dynamic genome evolution in an obligate animal-bacterial symbiosis.</title>
        <authorList>
            <person name="Russell S.L."/>
            <person name="Corbett-Detig R.B."/>
            <person name="Cavanaugh C.M."/>
        </authorList>
    </citation>
    <scope>NUCLEOTIDE SEQUENCE [LARGE SCALE GENOMIC DNA]</scope>
    <source>
        <strain evidence="2">Sveles-Q1</strain>
    </source>
</reference>